<keyword evidence="1" id="KW-1185">Reference proteome</keyword>
<proteinExistence type="predicted"/>
<dbReference type="WBParaSite" id="jg24947">
    <property type="protein sequence ID" value="jg24947"/>
    <property type="gene ID" value="jg24947"/>
</dbReference>
<organism evidence="1 2">
    <name type="scientific">Ditylenchus dipsaci</name>
    <dbReference type="NCBI Taxonomy" id="166011"/>
    <lineage>
        <taxon>Eukaryota</taxon>
        <taxon>Metazoa</taxon>
        <taxon>Ecdysozoa</taxon>
        <taxon>Nematoda</taxon>
        <taxon>Chromadorea</taxon>
        <taxon>Rhabditida</taxon>
        <taxon>Tylenchina</taxon>
        <taxon>Tylenchomorpha</taxon>
        <taxon>Sphaerularioidea</taxon>
        <taxon>Anguinidae</taxon>
        <taxon>Anguininae</taxon>
        <taxon>Ditylenchus</taxon>
    </lineage>
</organism>
<dbReference type="PANTHER" id="PTHR46954">
    <property type="entry name" value="C2H2-TYPE DOMAIN-CONTAINING PROTEIN"/>
    <property type="match status" value="1"/>
</dbReference>
<dbReference type="AlphaFoldDB" id="A0A915DY87"/>
<accession>A0A915DY87</accession>
<reference evidence="2" key="1">
    <citation type="submission" date="2022-11" db="UniProtKB">
        <authorList>
            <consortium name="WormBaseParasite"/>
        </authorList>
    </citation>
    <scope>IDENTIFICATION</scope>
</reference>
<sequence length="207" mass="24095">MAPLSKHLSGFLLPVATFGTHLDSSGKTINRELERQNFEAAAELLCDVWSEMIINGHQVFAQCIEEDAAELPPLLGEHWLIEHRRQSRYTLQIRKCGSVTDVQNFQISYHHFSLHYPIDLADRLALSSCFSEPICLDQYCPTMKDNIKRKNAHEKACQEFEMDFMNFQDPEETVIEDEVDLAEKMRQVRALQENYQELEMENLKYEP</sequence>
<evidence type="ECO:0000313" key="1">
    <source>
        <dbReference type="Proteomes" id="UP000887574"/>
    </source>
</evidence>
<dbReference type="Proteomes" id="UP000887574">
    <property type="component" value="Unplaced"/>
</dbReference>
<evidence type="ECO:0000313" key="2">
    <source>
        <dbReference type="WBParaSite" id="jg24947"/>
    </source>
</evidence>
<name>A0A915DY87_9BILA</name>
<protein>
    <submittedName>
        <fullName evidence="2">Uncharacterized protein</fullName>
    </submittedName>
</protein>
<dbReference type="PANTHER" id="PTHR46954:SF1">
    <property type="entry name" value="C2H2-TYPE DOMAIN-CONTAINING PROTEIN"/>
    <property type="match status" value="1"/>
</dbReference>